<dbReference type="GO" id="GO:0015562">
    <property type="term" value="F:efflux transmembrane transporter activity"/>
    <property type="evidence" value="ECO:0007669"/>
    <property type="project" value="InterPro"/>
</dbReference>
<dbReference type="STRING" id="1346286.SAMN05444362_102247"/>
<gene>
    <name evidence="8" type="ORF">SAMN05444362_102247</name>
</gene>
<dbReference type="SUPFAM" id="SSF56954">
    <property type="entry name" value="Outer membrane efflux proteins (OEP)"/>
    <property type="match status" value="1"/>
</dbReference>
<dbReference type="Pfam" id="PF02321">
    <property type="entry name" value="OEP"/>
    <property type="match status" value="1"/>
</dbReference>
<keyword evidence="9" id="KW-1185">Reference proteome</keyword>
<evidence type="ECO:0000313" key="9">
    <source>
        <dbReference type="Proteomes" id="UP000184480"/>
    </source>
</evidence>
<dbReference type="GO" id="GO:0015288">
    <property type="term" value="F:porin activity"/>
    <property type="evidence" value="ECO:0007669"/>
    <property type="project" value="TreeGrafter"/>
</dbReference>
<dbReference type="PANTHER" id="PTHR30026">
    <property type="entry name" value="OUTER MEMBRANE PROTEIN TOLC"/>
    <property type="match status" value="1"/>
</dbReference>
<dbReference type="AlphaFoldDB" id="A0A1M4WKA9"/>
<keyword evidence="7" id="KW-0998">Cell outer membrane</keyword>
<dbReference type="RefSeq" id="WP_062176368.1">
    <property type="nucleotide sequence ID" value="NZ_BBXL01000002.1"/>
</dbReference>
<dbReference type="EMBL" id="FQUC01000002">
    <property type="protein sequence ID" value="SHE81668.1"/>
    <property type="molecule type" value="Genomic_DNA"/>
</dbReference>
<keyword evidence="4" id="KW-1134">Transmembrane beta strand</keyword>
<keyword evidence="3" id="KW-0813">Transport</keyword>
<sequence length="493" mass="57010">MKKIPIILLFFILSNLALSQIIKLDLKRSISIASDSSLQAFRAKNLYMASYWEYRAFKAGRLPSMSLKTTPIQYQRDFTKRYDSDRNVDVYREQQSLYTYGNLSISQNLDFTGGTFFVDSELGYMRNLGDNTFSQFSTVPIRIGYSQALFGFNSFKWDKKIEPLKYEKAKKQYLYSREEVSESVITYFFSLAMAQMEYNMAIENVASSDTLYNMGQERHKIASISQSDLLTLKLDVVNARNTLKNSEMGLKRSMFSFVSFLNMNKETQIQLELPDRPVELTIPMDAALLYARENNPDYLGFMQEELNMEKEVDRTKKSAVFDASFSVSVGFNQIAENFGDSYKNPLQQDLISVSFTIPLIDWGVRKGRANMARNNLNVTKISIQQKALSLEQDIIMTVNDFNIQQNLISSAEEALKLSTMAYNATKERFIIGKADLNSMTLSLNRQNTAQRNYISTCRDYWLSYYKLRKLTLFDFFEQKKLTELFDVTENVRP</sequence>
<dbReference type="GO" id="GO:0009279">
    <property type="term" value="C:cell outer membrane"/>
    <property type="evidence" value="ECO:0007669"/>
    <property type="project" value="UniProtKB-SubCell"/>
</dbReference>
<name>A0A1M4WKA9_9BACT</name>
<dbReference type="PANTHER" id="PTHR30026:SF20">
    <property type="entry name" value="OUTER MEMBRANE PROTEIN TOLC"/>
    <property type="match status" value="1"/>
</dbReference>
<reference evidence="9" key="1">
    <citation type="submission" date="2016-11" db="EMBL/GenBank/DDBJ databases">
        <authorList>
            <person name="Varghese N."/>
            <person name="Submissions S."/>
        </authorList>
    </citation>
    <scope>NUCLEOTIDE SEQUENCE [LARGE SCALE GENOMIC DNA]</scope>
    <source>
        <strain evidence="9">DSM 27370</strain>
    </source>
</reference>
<protein>
    <submittedName>
        <fullName evidence="8">Outer membrane efflux protein</fullName>
    </submittedName>
</protein>
<organism evidence="8 9">
    <name type="scientific">Dysgonomonas macrotermitis</name>
    <dbReference type="NCBI Taxonomy" id="1346286"/>
    <lineage>
        <taxon>Bacteria</taxon>
        <taxon>Pseudomonadati</taxon>
        <taxon>Bacteroidota</taxon>
        <taxon>Bacteroidia</taxon>
        <taxon>Bacteroidales</taxon>
        <taxon>Dysgonomonadaceae</taxon>
        <taxon>Dysgonomonas</taxon>
    </lineage>
</organism>
<dbReference type="Proteomes" id="UP000184480">
    <property type="component" value="Unassembled WGS sequence"/>
</dbReference>
<comment type="similarity">
    <text evidence="2">Belongs to the outer membrane factor (OMF) (TC 1.B.17) family.</text>
</comment>
<dbReference type="InterPro" id="IPR051906">
    <property type="entry name" value="TolC-like"/>
</dbReference>
<dbReference type="Gene3D" id="1.20.1600.10">
    <property type="entry name" value="Outer membrane efflux proteins (OEP)"/>
    <property type="match status" value="1"/>
</dbReference>
<evidence type="ECO:0000256" key="5">
    <source>
        <dbReference type="ARBA" id="ARBA00022692"/>
    </source>
</evidence>
<evidence type="ECO:0000256" key="6">
    <source>
        <dbReference type="ARBA" id="ARBA00023136"/>
    </source>
</evidence>
<dbReference type="GO" id="GO:1990281">
    <property type="term" value="C:efflux pump complex"/>
    <property type="evidence" value="ECO:0007669"/>
    <property type="project" value="TreeGrafter"/>
</dbReference>
<accession>A0A1M4WKA9</accession>
<proteinExistence type="inferred from homology"/>
<dbReference type="OrthoDB" id="940457at2"/>
<evidence type="ECO:0000256" key="7">
    <source>
        <dbReference type="ARBA" id="ARBA00023237"/>
    </source>
</evidence>
<evidence type="ECO:0000256" key="3">
    <source>
        <dbReference type="ARBA" id="ARBA00022448"/>
    </source>
</evidence>
<evidence type="ECO:0000313" key="8">
    <source>
        <dbReference type="EMBL" id="SHE81668.1"/>
    </source>
</evidence>
<dbReference type="InterPro" id="IPR003423">
    <property type="entry name" value="OMP_efflux"/>
</dbReference>
<evidence type="ECO:0000256" key="1">
    <source>
        <dbReference type="ARBA" id="ARBA00004442"/>
    </source>
</evidence>
<keyword evidence="6" id="KW-0472">Membrane</keyword>
<comment type="subcellular location">
    <subcellularLocation>
        <location evidence="1">Cell outer membrane</location>
    </subcellularLocation>
</comment>
<evidence type="ECO:0000256" key="4">
    <source>
        <dbReference type="ARBA" id="ARBA00022452"/>
    </source>
</evidence>
<evidence type="ECO:0000256" key="2">
    <source>
        <dbReference type="ARBA" id="ARBA00007613"/>
    </source>
</evidence>
<keyword evidence="5" id="KW-0812">Transmembrane</keyword>